<keyword evidence="8 12" id="KW-0067">ATP-binding</keyword>
<keyword evidence="13" id="KW-1185">Reference proteome</keyword>
<evidence type="ECO:0000256" key="10">
    <source>
        <dbReference type="ARBA" id="ARBA00023136"/>
    </source>
</evidence>
<name>A0A6I5ZLY3_9FIRM</name>
<dbReference type="Pfam" id="PF00005">
    <property type="entry name" value="ABC_tran"/>
    <property type="match status" value="2"/>
</dbReference>
<gene>
    <name evidence="12" type="primary">xylG_1</name>
    <name evidence="12" type="ORF">MGLY_01540</name>
</gene>
<dbReference type="InterPro" id="IPR017871">
    <property type="entry name" value="ABC_transporter-like_CS"/>
</dbReference>
<proteinExistence type="predicted"/>
<keyword evidence="7" id="KW-0547">Nucleotide-binding</keyword>
<keyword evidence="4" id="KW-1003">Cell membrane</keyword>
<reference evidence="12 13" key="1">
    <citation type="submission" date="2019-11" db="EMBL/GenBank/DDBJ databases">
        <title>Genome sequence of Moorella glycerini DSM11254.</title>
        <authorList>
            <person name="Poehlein A."/>
            <person name="Boeer T."/>
            <person name="Daniel R."/>
        </authorList>
    </citation>
    <scope>NUCLEOTIDE SEQUENCE [LARGE SCALE GENOMIC DNA]</scope>
    <source>
        <strain evidence="12 13">DSM 11254</strain>
    </source>
</reference>
<evidence type="ECO:0000256" key="4">
    <source>
        <dbReference type="ARBA" id="ARBA00022475"/>
    </source>
</evidence>
<dbReference type="GO" id="GO:0005524">
    <property type="term" value="F:ATP binding"/>
    <property type="evidence" value="ECO:0007669"/>
    <property type="project" value="UniProtKB-KW"/>
</dbReference>
<dbReference type="SMART" id="SM00382">
    <property type="entry name" value="AAA"/>
    <property type="match status" value="2"/>
</dbReference>
<dbReference type="GO" id="GO:0016887">
    <property type="term" value="F:ATP hydrolysis activity"/>
    <property type="evidence" value="ECO:0007669"/>
    <property type="project" value="InterPro"/>
</dbReference>
<evidence type="ECO:0000256" key="8">
    <source>
        <dbReference type="ARBA" id="ARBA00022840"/>
    </source>
</evidence>
<dbReference type="GO" id="GO:0005886">
    <property type="term" value="C:plasma membrane"/>
    <property type="evidence" value="ECO:0007669"/>
    <property type="project" value="UniProtKB-SubCell"/>
</dbReference>
<dbReference type="AlphaFoldDB" id="A0A6I5ZLY3"/>
<keyword evidence="10" id="KW-0472">Membrane</keyword>
<sequence>MGEYIIEMRNISKSFPGVRALQDVNLLVKRGEIHGLCGENGAGKSTLMKILSGVYPYGSYEGEILIEGEVQQFHSVKDSEKAGIAIIYQELTLIKEMDVGENIFLGGEPNKKGVINYNELYHRAQKLLAEFHVDLNVHSKIKDLGIAQQQLVEIAKALLKNARILILDEPTAALTEKEIEQLMTILRNLKQKGVSCIYISHKLSEVKRITDRITVLRDGKTIATQDTKDLTEDKIIKMMVGRELTERFPKEKFNTGETVFEVKNLSVFDWEKNKPVVDNVSFRVRRGEILGIAGLMGAGRTELIMSIFGAIKGTKHGEIYLEGRRVRINSPADAIRLGLGLVSEDRKRFGLILQQSVQKNISLAGLNRIARYGIINSNEEFKACNEKVRELRIKTPSLETRVNNLSGGNQQKIILARWLLTNPRVLFLDEPTRGIDVGAKYEIYNIMNELVRKGVGIVMVSSELPEIMGMCDRILVMQKGRLVGEFMRDEATQEKIMACATGGYW</sequence>
<dbReference type="InterPro" id="IPR003593">
    <property type="entry name" value="AAA+_ATPase"/>
</dbReference>
<feature type="domain" description="ABC transporter" evidence="11">
    <location>
        <begin position="6"/>
        <end position="243"/>
    </location>
</feature>
<dbReference type="PANTHER" id="PTHR43790">
    <property type="entry name" value="CARBOHYDRATE TRANSPORT ATP-BINDING PROTEIN MG119-RELATED"/>
    <property type="match status" value="1"/>
</dbReference>
<organism evidence="12 13">
    <name type="scientific">Neomoorella glycerini</name>
    <dbReference type="NCBI Taxonomy" id="55779"/>
    <lineage>
        <taxon>Bacteria</taxon>
        <taxon>Bacillati</taxon>
        <taxon>Bacillota</taxon>
        <taxon>Clostridia</taxon>
        <taxon>Neomoorellales</taxon>
        <taxon>Neomoorellaceae</taxon>
        <taxon>Neomoorella</taxon>
    </lineage>
</organism>
<dbReference type="PANTHER" id="PTHR43790:SF1">
    <property type="entry name" value="XYLOSE IMPORT ATP-BINDING PROTEIN XYLG"/>
    <property type="match status" value="1"/>
</dbReference>
<keyword evidence="6" id="KW-0677">Repeat</keyword>
<dbReference type="EMBL" id="CP046244">
    <property type="protein sequence ID" value="QGP90843.1"/>
    <property type="molecule type" value="Genomic_DNA"/>
</dbReference>
<dbReference type="GO" id="GO:0015749">
    <property type="term" value="P:monosaccharide transmembrane transport"/>
    <property type="evidence" value="ECO:0007669"/>
    <property type="project" value="UniProtKB-ARBA"/>
</dbReference>
<evidence type="ECO:0000256" key="7">
    <source>
        <dbReference type="ARBA" id="ARBA00022741"/>
    </source>
</evidence>
<evidence type="ECO:0000256" key="5">
    <source>
        <dbReference type="ARBA" id="ARBA00022597"/>
    </source>
</evidence>
<dbReference type="PROSITE" id="PS50893">
    <property type="entry name" value="ABC_TRANSPORTER_2"/>
    <property type="match status" value="2"/>
</dbReference>
<dbReference type="FunFam" id="3.40.50.300:FF:000127">
    <property type="entry name" value="Ribose import ATP-binding protein RbsA"/>
    <property type="match status" value="1"/>
</dbReference>
<accession>A0A6I5ZLY3</accession>
<dbReference type="PROSITE" id="PS00211">
    <property type="entry name" value="ABC_TRANSPORTER_1"/>
    <property type="match status" value="1"/>
</dbReference>
<evidence type="ECO:0000256" key="1">
    <source>
        <dbReference type="ARBA" id="ARBA00004202"/>
    </source>
</evidence>
<evidence type="ECO:0000256" key="2">
    <source>
        <dbReference type="ARBA" id="ARBA00004533"/>
    </source>
</evidence>
<comment type="subcellular location">
    <subcellularLocation>
        <location evidence="2">Cell inner membrane</location>
    </subcellularLocation>
    <subcellularLocation>
        <location evidence="1">Cell membrane</location>
        <topology evidence="1">Peripheral membrane protein</topology>
    </subcellularLocation>
</comment>
<dbReference type="Gene3D" id="3.40.50.300">
    <property type="entry name" value="P-loop containing nucleotide triphosphate hydrolases"/>
    <property type="match status" value="2"/>
</dbReference>
<protein>
    <submittedName>
        <fullName evidence="12">Xylose import ATP-binding protein XylG</fullName>
    </submittedName>
</protein>
<dbReference type="FunFam" id="3.40.50.300:FF:000126">
    <property type="entry name" value="Galactose/methyl galactoside import ATP-binding protein MglA"/>
    <property type="match status" value="1"/>
</dbReference>
<dbReference type="InterPro" id="IPR027417">
    <property type="entry name" value="P-loop_NTPase"/>
</dbReference>
<keyword evidence="3" id="KW-0813">Transport</keyword>
<evidence type="ECO:0000256" key="9">
    <source>
        <dbReference type="ARBA" id="ARBA00022967"/>
    </source>
</evidence>
<evidence type="ECO:0000256" key="3">
    <source>
        <dbReference type="ARBA" id="ARBA00022448"/>
    </source>
</evidence>
<dbReference type="RefSeq" id="WP_156271301.1">
    <property type="nucleotide sequence ID" value="NZ_CP046244.1"/>
</dbReference>
<dbReference type="CDD" id="cd03216">
    <property type="entry name" value="ABC_Carb_Monos_I"/>
    <property type="match status" value="1"/>
</dbReference>
<feature type="domain" description="ABC transporter" evidence="11">
    <location>
        <begin position="262"/>
        <end position="504"/>
    </location>
</feature>
<dbReference type="InterPro" id="IPR003439">
    <property type="entry name" value="ABC_transporter-like_ATP-bd"/>
</dbReference>
<keyword evidence="9" id="KW-1278">Translocase</keyword>
<dbReference type="CDD" id="cd03215">
    <property type="entry name" value="ABC_Carb_Monos_II"/>
    <property type="match status" value="1"/>
</dbReference>
<evidence type="ECO:0000259" key="11">
    <source>
        <dbReference type="PROSITE" id="PS50893"/>
    </source>
</evidence>
<keyword evidence="5" id="KW-0762">Sugar transport</keyword>
<dbReference type="Proteomes" id="UP000425916">
    <property type="component" value="Chromosome"/>
</dbReference>
<dbReference type="SUPFAM" id="SSF52540">
    <property type="entry name" value="P-loop containing nucleoside triphosphate hydrolases"/>
    <property type="match status" value="2"/>
</dbReference>
<dbReference type="OrthoDB" id="9771863at2"/>
<evidence type="ECO:0000313" key="12">
    <source>
        <dbReference type="EMBL" id="QGP90843.1"/>
    </source>
</evidence>
<evidence type="ECO:0000313" key="13">
    <source>
        <dbReference type="Proteomes" id="UP000425916"/>
    </source>
</evidence>
<dbReference type="InterPro" id="IPR050107">
    <property type="entry name" value="ABC_carbohydrate_import_ATPase"/>
</dbReference>
<evidence type="ECO:0000256" key="6">
    <source>
        <dbReference type="ARBA" id="ARBA00022737"/>
    </source>
</evidence>
<dbReference type="NCBIfam" id="NF010069">
    <property type="entry name" value="PRK13549.1"/>
    <property type="match status" value="1"/>
</dbReference>